<dbReference type="InterPro" id="IPR014710">
    <property type="entry name" value="RmlC-like_jellyroll"/>
</dbReference>
<evidence type="ECO:0000313" key="5">
    <source>
        <dbReference type="EMBL" id="RRA95697.1"/>
    </source>
</evidence>
<dbReference type="PROSITE" id="PS01124">
    <property type="entry name" value="HTH_ARAC_FAMILY_2"/>
    <property type="match status" value="1"/>
</dbReference>
<dbReference type="PANTHER" id="PTHR43280">
    <property type="entry name" value="ARAC-FAMILY TRANSCRIPTIONAL REGULATOR"/>
    <property type="match status" value="1"/>
</dbReference>
<dbReference type="SUPFAM" id="SSF51182">
    <property type="entry name" value="RmlC-like cupins"/>
    <property type="match status" value="1"/>
</dbReference>
<evidence type="ECO:0000256" key="1">
    <source>
        <dbReference type="ARBA" id="ARBA00023015"/>
    </source>
</evidence>
<sequence>MNRNEKNIYKGLYGSNEIEFTKGLININPFGIIGKQHQNNVLQHSHNHLLQVFLIQEGSTHFLFNAQKELINQPTIITVPKNTEHGFEHLSDVNGWIISLSDTVLERMIHREAELIDSLYDVQIIPIQNDSLSEELEKTIYKCVLEYKMEQPGRLLMLEYLVGQFIVQLYRLPQNQNQKLNKVDHSSKIYFRKFTQAVKESANYKKTIDEYADDLGITPGHLNKICQTVASQSPKEVLMNYFITEAQLLLTDVSLTISEVCYRLNFDDKSYFTRVFKKKTGKTPVEFRKSLGIKF</sequence>
<accession>A0A3P1B3H3</accession>
<dbReference type="InterPro" id="IPR018060">
    <property type="entry name" value="HTH_AraC"/>
</dbReference>
<evidence type="ECO:0000313" key="6">
    <source>
        <dbReference type="Proteomes" id="UP000268372"/>
    </source>
</evidence>
<dbReference type="PANTHER" id="PTHR43280:SF32">
    <property type="entry name" value="TRANSCRIPTIONAL REGULATORY PROTEIN"/>
    <property type="match status" value="1"/>
</dbReference>
<dbReference type="AlphaFoldDB" id="A0A3P1B3H3"/>
<dbReference type="Gene3D" id="2.60.120.10">
    <property type="entry name" value="Jelly Rolls"/>
    <property type="match status" value="1"/>
</dbReference>
<protein>
    <submittedName>
        <fullName evidence="5">Helix-turn-helix domain-containing protein</fullName>
    </submittedName>
</protein>
<dbReference type="GO" id="GO:0043565">
    <property type="term" value="F:sequence-specific DNA binding"/>
    <property type="evidence" value="ECO:0007669"/>
    <property type="project" value="InterPro"/>
</dbReference>
<dbReference type="Gene3D" id="1.10.10.60">
    <property type="entry name" value="Homeodomain-like"/>
    <property type="match status" value="1"/>
</dbReference>
<keyword evidence="6" id="KW-1185">Reference proteome</keyword>
<dbReference type="InterPro" id="IPR020449">
    <property type="entry name" value="Tscrpt_reg_AraC-type_HTH"/>
</dbReference>
<evidence type="ECO:0000256" key="2">
    <source>
        <dbReference type="ARBA" id="ARBA00023125"/>
    </source>
</evidence>
<proteinExistence type="predicted"/>
<evidence type="ECO:0000259" key="4">
    <source>
        <dbReference type="PROSITE" id="PS01124"/>
    </source>
</evidence>
<dbReference type="SMART" id="SM00342">
    <property type="entry name" value="HTH_ARAC"/>
    <property type="match status" value="1"/>
</dbReference>
<dbReference type="SUPFAM" id="SSF46689">
    <property type="entry name" value="Homeodomain-like"/>
    <property type="match status" value="1"/>
</dbReference>
<evidence type="ECO:0000256" key="3">
    <source>
        <dbReference type="ARBA" id="ARBA00023163"/>
    </source>
</evidence>
<dbReference type="PRINTS" id="PR00032">
    <property type="entry name" value="HTHARAC"/>
</dbReference>
<dbReference type="Pfam" id="PF12833">
    <property type="entry name" value="HTH_18"/>
    <property type="match status" value="1"/>
</dbReference>
<gene>
    <name evidence="5" type="ORF">EG242_04475</name>
</gene>
<keyword evidence="3" id="KW-0804">Transcription</keyword>
<dbReference type="InterPro" id="IPR011051">
    <property type="entry name" value="RmlC_Cupin_sf"/>
</dbReference>
<dbReference type="Proteomes" id="UP000268372">
    <property type="component" value="Unassembled WGS sequence"/>
</dbReference>
<dbReference type="EMBL" id="RQTJ01000007">
    <property type="protein sequence ID" value="RRA95697.1"/>
    <property type="molecule type" value="Genomic_DNA"/>
</dbReference>
<dbReference type="InterPro" id="IPR009057">
    <property type="entry name" value="Homeodomain-like_sf"/>
</dbReference>
<organism evidence="5 6">
    <name type="scientific">Paenimyroides viscosum</name>
    <dbReference type="NCBI Taxonomy" id="2488729"/>
    <lineage>
        <taxon>Bacteria</taxon>
        <taxon>Pseudomonadati</taxon>
        <taxon>Bacteroidota</taxon>
        <taxon>Flavobacteriia</taxon>
        <taxon>Flavobacteriales</taxon>
        <taxon>Flavobacteriaceae</taxon>
        <taxon>Paenimyroides</taxon>
    </lineage>
</organism>
<feature type="domain" description="HTH araC/xylS-type" evidence="4">
    <location>
        <begin position="192"/>
        <end position="290"/>
    </location>
</feature>
<keyword evidence="1" id="KW-0805">Transcription regulation</keyword>
<reference evidence="5 6" key="1">
    <citation type="submission" date="2018-11" db="EMBL/GenBank/DDBJ databases">
        <title>Flavobacterium sp. nov., YIM 102796 draft genome.</title>
        <authorList>
            <person name="Li G."/>
            <person name="Jiang Y."/>
        </authorList>
    </citation>
    <scope>NUCLEOTIDE SEQUENCE [LARGE SCALE GENOMIC DNA]</scope>
    <source>
        <strain evidence="5 6">YIM 102796</strain>
    </source>
</reference>
<name>A0A3P1B3H3_9FLAO</name>
<keyword evidence="2" id="KW-0238">DNA-binding</keyword>
<dbReference type="OrthoDB" id="2585681at2"/>
<dbReference type="GO" id="GO:0003700">
    <property type="term" value="F:DNA-binding transcription factor activity"/>
    <property type="evidence" value="ECO:0007669"/>
    <property type="project" value="InterPro"/>
</dbReference>
<comment type="caution">
    <text evidence="5">The sequence shown here is derived from an EMBL/GenBank/DDBJ whole genome shotgun (WGS) entry which is preliminary data.</text>
</comment>
<dbReference type="RefSeq" id="WP_124898711.1">
    <property type="nucleotide sequence ID" value="NZ_RQTJ01000007.1"/>
</dbReference>